<dbReference type="Gene3D" id="3.40.50.1820">
    <property type="entry name" value="alpha/beta hydrolase"/>
    <property type="match status" value="1"/>
</dbReference>
<dbReference type="RefSeq" id="WP_367845697.1">
    <property type="nucleotide sequence ID" value="NZ_JBFOHL010000013.1"/>
</dbReference>
<dbReference type="Pfam" id="PF12146">
    <property type="entry name" value="Hydrolase_4"/>
    <property type="match status" value="1"/>
</dbReference>
<protein>
    <submittedName>
        <fullName evidence="2">Alpha/beta fold hydrolase</fullName>
    </submittedName>
</protein>
<dbReference type="InterPro" id="IPR029058">
    <property type="entry name" value="AB_hydrolase_fold"/>
</dbReference>
<organism evidence="2 3">
    <name type="scientific">Rhodanobacter geophilus</name>
    <dbReference type="NCBI Taxonomy" id="3162488"/>
    <lineage>
        <taxon>Bacteria</taxon>
        <taxon>Pseudomonadati</taxon>
        <taxon>Pseudomonadota</taxon>
        <taxon>Gammaproteobacteria</taxon>
        <taxon>Lysobacterales</taxon>
        <taxon>Rhodanobacteraceae</taxon>
        <taxon>Rhodanobacter</taxon>
    </lineage>
</organism>
<feature type="domain" description="Serine aminopeptidase S33" evidence="1">
    <location>
        <begin position="30"/>
        <end position="126"/>
    </location>
</feature>
<proteinExistence type="predicted"/>
<dbReference type="SUPFAM" id="SSF53474">
    <property type="entry name" value="alpha/beta-Hydrolases"/>
    <property type="match status" value="1"/>
</dbReference>
<gene>
    <name evidence="2" type="ORF">ABQJ56_14350</name>
</gene>
<keyword evidence="2" id="KW-0378">Hydrolase</keyword>
<comment type="caution">
    <text evidence="2">The sequence shown here is derived from an EMBL/GenBank/DDBJ whole genome shotgun (WGS) entry which is preliminary data.</text>
</comment>
<evidence type="ECO:0000313" key="3">
    <source>
        <dbReference type="Proteomes" id="UP001556170"/>
    </source>
</evidence>
<reference evidence="2 3" key="1">
    <citation type="submission" date="2024-06" db="EMBL/GenBank/DDBJ databases">
        <authorList>
            <person name="Woo H."/>
        </authorList>
    </citation>
    <scope>NUCLEOTIDE SEQUENCE [LARGE SCALE GENOMIC DNA]</scope>
    <source>
        <strain evidence="2 3">S2-g</strain>
    </source>
</reference>
<dbReference type="GO" id="GO:0016787">
    <property type="term" value="F:hydrolase activity"/>
    <property type="evidence" value="ECO:0007669"/>
    <property type="project" value="UniProtKB-KW"/>
</dbReference>
<dbReference type="Proteomes" id="UP001556170">
    <property type="component" value="Unassembled WGS sequence"/>
</dbReference>
<name>A0ABV3QSU9_9GAMM</name>
<dbReference type="EMBL" id="JBFOHL010000013">
    <property type="protein sequence ID" value="MEW9625406.1"/>
    <property type="molecule type" value="Genomic_DNA"/>
</dbReference>
<evidence type="ECO:0000313" key="2">
    <source>
        <dbReference type="EMBL" id="MEW9625406.1"/>
    </source>
</evidence>
<keyword evidence="3" id="KW-1185">Reference proteome</keyword>
<evidence type="ECO:0000259" key="1">
    <source>
        <dbReference type="Pfam" id="PF12146"/>
    </source>
</evidence>
<sequence>MGMYHGVAGHAPVGMLLCPPLGQALMRTHRIYRQLATGLAARGICALRFDYRGSGDSAGDSLALDWQHCLADIRSAAAELRVRSGCATVIGFGAQLGGSLALAAAPAVGFTRLILWDPVLDGARHVAELDAWQEELRNDPLHYARPRSAADADGQWLGFPVSPHWRAQLSAWRAEPARIPVLIVDSLPEAMAGGWSPLVEAGAQVATMRPGTHWGDLHRLEHAILAPDLLRLVGEAVEQAA</sequence>
<dbReference type="InterPro" id="IPR022742">
    <property type="entry name" value="Hydrolase_4"/>
</dbReference>
<accession>A0ABV3QSU9</accession>